<sequence length="325" mass="36868">MDIYQSAEKRQANETVAAAPEFWRISNEWVAATLFLLPALLHFLIFKYYPVAYSLALSLHRGRLLDPFDRFVGAYHYNLLLRDSYFWQGVINAFLYALVRVPIGAAIALALALLLSQHYQARLFFRVAWYVPVVISSVAQIQIFIWLYNPEYGILNYILQSLGFPKLLWIAHPSTALFSLILLGLWGATPFMMVIYMAALGSIPEDYYEAAEIDGASAWKRFWRITLPLLMPTTFRLGDHDRAGAGRSHPPFFDDVSMGIGQHLCPAHFAGSSSWIQHLPISSVFPVFAPGVFRCRARGWRQSFPDLSLDRYATVVAGYSNALYL</sequence>
<proteinExistence type="inferred from homology"/>
<protein>
    <submittedName>
        <fullName evidence="9">Sugar ABC transporter permease</fullName>
    </submittedName>
</protein>
<evidence type="ECO:0000256" key="3">
    <source>
        <dbReference type="ARBA" id="ARBA00022475"/>
    </source>
</evidence>
<dbReference type="EMBL" id="DSMG01000099">
    <property type="protein sequence ID" value="HDX31761.1"/>
    <property type="molecule type" value="Genomic_DNA"/>
</dbReference>
<evidence type="ECO:0000259" key="8">
    <source>
        <dbReference type="PROSITE" id="PS50928"/>
    </source>
</evidence>
<dbReference type="GO" id="GO:0005886">
    <property type="term" value="C:plasma membrane"/>
    <property type="evidence" value="ECO:0007669"/>
    <property type="project" value="UniProtKB-SubCell"/>
</dbReference>
<dbReference type="InterPro" id="IPR051393">
    <property type="entry name" value="ABC_transporter_permease"/>
</dbReference>
<name>A0A7C1JHT4_9CHLR</name>
<feature type="domain" description="ABC transmembrane type-1" evidence="8">
    <location>
        <begin position="90"/>
        <end position="294"/>
    </location>
</feature>
<evidence type="ECO:0000256" key="2">
    <source>
        <dbReference type="ARBA" id="ARBA00022448"/>
    </source>
</evidence>
<keyword evidence="2 7" id="KW-0813">Transport</keyword>
<reference evidence="9" key="1">
    <citation type="journal article" date="2020" name="mSystems">
        <title>Genome- and Community-Level Interaction Insights into Carbon Utilization and Element Cycling Functions of Hydrothermarchaeota in Hydrothermal Sediment.</title>
        <authorList>
            <person name="Zhou Z."/>
            <person name="Liu Y."/>
            <person name="Xu W."/>
            <person name="Pan J."/>
            <person name="Luo Z.H."/>
            <person name="Li M."/>
        </authorList>
    </citation>
    <scope>NUCLEOTIDE SEQUENCE [LARGE SCALE GENOMIC DNA]</scope>
    <source>
        <strain evidence="9">SpSt-289</strain>
    </source>
</reference>
<dbReference type="PANTHER" id="PTHR30193">
    <property type="entry name" value="ABC TRANSPORTER PERMEASE PROTEIN"/>
    <property type="match status" value="1"/>
</dbReference>
<keyword evidence="3" id="KW-1003">Cell membrane</keyword>
<comment type="similarity">
    <text evidence="7">Belongs to the binding-protein-dependent transport system permease family.</text>
</comment>
<keyword evidence="5 7" id="KW-1133">Transmembrane helix</keyword>
<evidence type="ECO:0000256" key="1">
    <source>
        <dbReference type="ARBA" id="ARBA00004651"/>
    </source>
</evidence>
<evidence type="ECO:0000313" key="9">
    <source>
        <dbReference type="EMBL" id="HDX31761.1"/>
    </source>
</evidence>
<feature type="transmembrane region" description="Helical" evidence="7">
    <location>
        <begin position="168"/>
        <end position="188"/>
    </location>
</feature>
<evidence type="ECO:0000256" key="7">
    <source>
        <dbReference type="RuleBase" id="RU363032"/>
    </source>
</evidence>
<feature type="transmembrane region" description="Helical" evidence="7">
    <location>
        <begin position="93"/>
        <end position="115"/>
    </location>
</feature>
<organism evidence="9">
    <name type="scientific">Caldilinea aerophila</name>
    <dbReference type="NCBI Taxonomy" id="133453"/>
    <lineage>
        <taxon>Bacteria</taxon>
        <taxon>Bacillati</taxon>
        <taxon>Chloroflexota</taxon>
        <taxon>Caldilineae</taxon>
        <taxon>Caldilineales</taxon>
        <taxon>Caldilineaceae</taxon>
        <taxon>Caldilinea</taxon>
    </lineage>
</organism>
<dbReference type="PROSITE" id="PS50928">
    <property type="entry name" value="ABC_TM1"/>
    <property type="match status" value="1"/>
</dbReference>
<gene>
    <name evidence="9" type="ORF">ENQ20_09760</name>
</gene>
<evidence type="ECO:0000256" key="5">
    <source>
        <dbReference type="ARBA" id="ARBA00022989"/>
    </source>
</evidence>
<dbReference type="InterPro" id="IPR035906">
    <property type="entry name" value="MetI-like_sf"/>
</dbReference>
<dbReference type="PANTHER" id="PTHR30193:SF37">
    <property type="entry name" value="INNER MEMBRANE ABC TRANSPORTER PERMEASE PROTEIN YCJO"/>
    <property type="match status" value="1"/>
</dbReference>
<dbReference type="Pfam" id="PF00528">
    <property type="entry name" value="BPD_transp_1"/>
    <property type="match status" value="1"/>
</dbReference>
<comment type="caution">
    <text evidence="9">The sequence shown here is derived from an EMBL/GenBank/DDBJ whole genome shotgun (WGS) entry which is preliminary data.</text>
</comment>
<dbReference type="InterPro" id="IPR000515">
    <property type="entry name" value="MetI-like"/>
</dbReference>
<feature type="transmembrane region" description="Helical" evidence="7">
    <location>
        <begin position="127"/>
        <end position="148"/>
    </location>
</feature>
<evidence type="ECO:0000256" key="4">
    <source>
        <dbReference type="ARBA" id="ARBA00022692"/>
    </source>
</evidence>
<dbReference type="Gene3D" id="1.10.3720.10">
    <property type="entry name" value="MetI-like"/>
    <property type="match status" value="1"/>
</dbReference>
<comment type="subcellular location">
    <subcellularLocation>
        <location evidence="1 7">Cell membrane</location>
        <topology evidence="1 7">Multi-pass membrane protein</topology>
    </subcellularLocation>
</comment>
<dbReference type="GO" id="GO:0055085">
    <property type="term" value="P:transmembrane transport"/>
    <property type="evidence" value="ECO:0007669"/>
    <property type="project" value="InterPro"/>
</dbReference>
<accession>A0A7C1JHT4</accession>
<dbReference type="AlphaFoldDB" id="A0A7C1JHT4"/>
<dbReference type="SUPFAM" id="SSF161098">
    <property type="entry name" value="MetI-like"/>
    <property type="match status" value="1"/>
</dbReference>
<evidence type="ECO:0000256" key="6">
    <source>
        <dbReference type="ARBA" id="ARBA00023136"/>
    </source>
</evidence>
<keyword evidence="4 7" id="KW-0812">Transmembrane</keyword>
<dbReference type="CDD" id="cd06261">
    <property type="entry name" value="TM_PBP2"/>
    <property type="match status" value="1"/>
</dbReference>
<keyword evidence="6 7" id="KW-0472">Membrane</keyword>
<feature type="transmembrane region" description="Helical" evidence="7">
    <location>
        <begin position="29"/>
        <end position="49"/>
    </location>
</feature>